<comment type="caution">
    <text evidence="2">The sequence shown here is derived from an EMBL/GenBank/DDBJ whole genome shotgun (WGS) entry which is preliminary data.</text>
</comment>
<gene>
    <name evidence="2" type="ORF">GXX24_11040</name>
</gene>
<dbReference type="Proteomes" id="UP000580830">
    <property type="component" value="Unassembled WGS sequence"/>
</dbReference>
<dbReference type="EMBL" id="DULP01000168">
    <property type="protein sequence ID" value="HHW34657.1"/>
    <property type="molecule type" value="Genomic_DNA"/>
</dbReference>
<evidence type="ECO:0008006" key="4">
    <source>
        <dbReference type="Google" id="ProtNLM"/>
    </source>
</evidence>
<protein>
    <recommendedName>
        <fullName evidence="4">HdeA/HdeB family protein</fullName>
    </recommendedName>
</protein>
<evidence type="ECO:0000256" key="1">
    <source>
        <dbReference type="SAM" id="SignalP"/>
    </source>
</evidence>
<keyword evidence="1" id="KW-0732">Signal</keyword>
<name>A0A832PNJ2_9RHOB</name>
<accession>A0A832PNJ2</accession>
<organism evidence="2 3">
    <name type="scientific">Paracoccus solventivorans</name>
    <dbReference type="NCBI Taxonomy" id="53463"/>
    <lineage>
        <taxon>Bacteria</taxon>
        <taxon>Pseudomonadati</taxon>
        <taxon>Pseudomonadota</taxon>
        <taxon>Alphaproteobacteria</taxon>
        <taxon>Rhodobacterales</taxon>
        <taxon>Paracoccaceae</taxon>
        <taxon>Paracoccus</taxon>
    </lineage>
</organism>
<feature type="chain" id="PRO_5032932187" description="HdeA/HdeB family protein" evidence="1">
    <location>
        <begin position="25"/>
        <end position="117"/>
    </location>
</feature>
<feature type="signal peptide" evidence="1">
    <location>
        <begin position="1"/>
        <end position="24"/>
    </location>
</feature>
<evidence type="ECO:0000313" key="3">
    <source>
        <dbReference type="Proteomes" id="UP000580830"/>
    </source>
</evidence>
<proteinExistence type="predicted"/>
<reference evidence="2 3" key="1">
    <citation type="journal article" date="2020" name="Biotechnol. Biofuels">
        <title>New insights from the biogas microbiome by comprehensive genome-resolved metagenomics of nearly 1600 species originating from multiple anaerobic digesters.</title>
        <authorList>
            <person name="Campanaro S."/>
            <person name="Treu L."/>
            <person name="Rodriguez-R L.M."/>
            <person name="Kovalovszki A."/>
            <person name="Ziels R.M."/>
            <person name="Maus I."/>
            <person name="Zhu X."/>
            <person name="Kougias P.G."/>
            <person name="Basile A."/>
            <person name="Luo G."/>
            <person name="Schluter A."/>
            <person name="Konstantinidis K.T."/>
            <person name="Angelidaki I."/>
        </authorList>
    </citation>
    <scope>NUCLEOTIDE SEQUENCE [LARGE SCALE GENOMIC DNA]</scope>
    <source>
        <strain evidence="2">AS04akNAM_125</strain>
    </source>
</reference>
<sequence>MMRNLLFACLLAALGLWPALPAHAQAVNDYPTETRVEYALACMAVNGETPESLRRCSCAIDAIADVLPYDSYVQAETVLRMRQTTGERSAMFRGSPVMEALVAELHRAEAEAEILCF</sequence>
<evidence type="ECO:0000313" key="2">
    <source>
        <dbReference type="EMBL" id="HHW34657.1"/>
    </source>
</evidence>
<dbReference type="AlphaFoldDB" id="A0A832PNJ2"/>